<keyword evidence="1" id="KW-0472">Membrane</keyword>
<organism evidence="2">
    <name type="scientific">freshwater sediment metagenome</name>
    <dbReference type="NCBI Taxonomy" id="556182"/>
    <lineage>
        <taxon>unclassified sequences</taxon>
        <taxon>metagenomes</taxon>
        <taxon>ecological metagenomes</taxon>
    </lineage>
</organism>
<protein>
    <submittedName>
        <fullName evidence="2">Uncharacterized protein</fullName>
    </submittedName>
</protein>
<keyword evidence="1" id="KW-0812">Transmembrane</keyword>
<evidence type="ECO:0000313" key="2">
    <source>
        <dbReference type="EMBL" id="CAJ0882415.1"/>
    </source>
</evidence>
<keyword evidence="1" id="KW-1133">Transmembrane helix</keyword>
<reference evidence="2" key="1">
    <citation type="submission" date="2023-07" db="EMBL/GenBank/DDBJ databases">
        <authorList>
            <person name="Pelsma A.J. K."/>
        </authorList>
    </citation>
    <scope>NUCLEOTIDE SEQUENCE</scope>
</reference>
<proteinExistence type="predicted"/>
<sequence length="67" mass="7298">MGWRRKLQRESPERDPTPICVATVGLLISLASFVIPDERVSGTLFGSGLITAGICIVYRLANPNPRS</sequence>
<name>A0AA48REJ6_9ZZZZ</name>
<accession>A0AA48REJ6</accession>
<feature type="transmembrane region" description="Helical" evidence="1">
    <location>
        <begin position="41"/>
        <end position="61"/>
    </location>
</feature>
<dbReference type="AlphaFoldDB" id="A0AA48REJ6"/>
<dbReference type="EMBL" id="OY288114">
    <property type="protein sequence ID" value="CAJ0882415.1"/>
    <property type="molecule type" value="Genomic_DNA"/>
</dbReference>
<evidence type="ECO:0000256" key="1">
    <source>
        <dbReference type="SAM" id="Phobius"/>
    </source>
</evidence>
<feature type="transmembrane region" description="Helical" evidence="1">
    <location>
        <begin position="16"/>
        <end position="35"/>
    </location>
</feature>
<gene>
    <name evidence="2" type="ORF">AMST5_03335</name>
</gene>